<reference evidence="2 3" key="1">
    <citation type="submission" date="2020-08" db="EMBL/GenBank/DDBJ databases">
        <title>Genomic Encyclopedia of Archaeal and Bacterial Type Strains, Phase II (KMG-II): from individual species to whole genera.</title>
        <authorList>
            <person name="Goeker M."/>
        </authorList>
    </citation>
    <scope>NUCLEOTIDE SEQUENCE [LARGE SCALE GENOMIC DNA]</scope>
    <source>
        <strain evidence="2 3">DSM 43850</strain>
    </source>
</reference>
<feature type="signal peptide" evidence="1">
    <location>
        <begin position="1"/>
        <end position="26"/>
    </location>
</feature>
<evidence type="ECO:0000313" key="2">
    <source>
        <dbReference type="EMBL" id="MBA8923633.1"/>
    </source>
</evidence>
<gene>
    <name evidence="2" type="ORF">BC739_000830</name>
</gene>
<dbReference type="Proteomes" id="UP000517916">
    <property type="component" value="Unassembled WGS sequence"/>
</dbReference>
<dbReference type="EMBL" id="JACJID010000001">
    <property type="protein sequence ID" value="MBA8923633.1"/>
    <property type="molecule type" value="Genomic_DNA"/>
</dbReference>
<evidence type="ECO:0000313" key="3">
    <source>
        <dbReference type="Proteomes" id="UP000517916"/>
    </source>
</evidence>
<organism evidence="2 3">
    <name type="scientific">Kutzneria viridogrisea</name>
    <dbReference type="NCBI Taxonomy" id="47990"/>
    <lineage>
        <taxon>Bacteria</taxon>
        <taxon>Bacillati</taxon>
        <taxon>Actinomycetota</taxon>
        <taxon>Actinomycetes</taxon>
        <taxon>Pseudonocardiales</taxon>
        <taxon>Pseudonocardiaceae</taxon>
        <taxon>Kutzneria</taxon>
    </lineage>
</organism>
<comment type="caution">
    <text evidence="2">The sequence shown here is derived from an EMBL/GenBank/DDBJ whole genome shotgun (WGS) entry which is preliminary data.</text>
</comment>
<name>A0ABR6B9U0_9PSEU</name>
<feature type="chain" id="PRO_5045281451" evidence="1">
    <location>
        <begin position="27"/>
        <end position="424"/>
    </location>
</feature>
<keyword evidence="1" id="KW-0732">Signal</keyword>
<proteinExistence type="predicted"/>
<accession>A0ABR6B9U0</accession>
<protein>
    <submittedName>
        <fullName evidence="2">Uncharacterized protein</fullName>
    </submittedName>
</protein>
<keyword evidence="3" id="KW-1185">Reference proteome</keyword>
<evidence type="ECO:0000256" key="1">
    <source>
        <dbReference type="SAM" id="SignalP"/>
    </source>
</evidence>
<dbReference type="RefSeq" id="WP_182836323.1">
    <property type="nucleotide sequence ID" value="NZ_BAAABQ010000062.1"/>
</dbReference>
<sequence>MSIVMRTALVIVAVTLVAAVPPVAYAAGQPVFGPCPPSAGPGARCGTVTVPVDRGNPAAGTIPLCFELCSHSDGSKSAVSTTGTFDDGPGASNPLFGAFWASRFRPALVDHDLLTIDHHGTGRSGAIDCPGLQHLQGDRQSAAHQCAAQLGDKANLYGSATWAGDVDDVRAALHWTTDDIFYAKLPTAMVRIAATVCDRSPSCHAGVRDPASVLTKLVHRIQEAPVRGTGYDSDGVPHDLVVDEQALLGILYNNYFADPTFLQIGEIFAAANVLDHGDATPLLRLVAESPGATHFGPADGVQSVGSDYATFCTDTISRGTTTLQWRCGSGSTRPRCALPKDASAPFSVTTWAGLIASQPVLLVPAADACADWPRPSTPLRPFPKDQMFPPGVPELILSGGLDYLDSQEEAQLTKVIPQAAFVVV</sequence>